<evidence type="ECO:0000313" key="5">
    <source>
        <dbReference type="EMBL" id="KGM99075.1"/>
    </source>
</evidence>
<dbReference type="GO" id="GO:0003677">
    <property type="term" value="F:DNA binding"/>
    <property type="evidence" value="ECO:0007669"/>
    <property type="project" value="UniProtKB-KW"/>
</dbReference>
<evidence type="ECO:0000313" key="6">
    <source>
        <dbReference type="Proteomes" id="UP000030014"/>
    </source>
</evidence>
<keyword evidence="3" id="KW-0804">Transcription</keyword>
<protein>
    <submittedName>
        <fullName evidence="5">MarR family transcriptional regulator</fullName>
    </submittedName>
</protein>
<dbReference type="PANTHER" id="PTHR42756:SF1">
    <property type="entry name" value="TRANSCRIPTIONAL REPRESSOR OF EMRAB OPERON"/>
    <property type="match status" value="1"/>
</dbReference>
<proteinExistence type="predicted"/>
<dbReference type="Proteomes" id="UP000030014">
    <property type="component" value="Unassembled WGS sequence"/>
</dbReference>
<dbReference type="Pfam" id="PF01047">
    <property type="entry name" value="MarR"/>
    <property type="match status" value="1"/>
</dbReference>
<dbReference type="PRINTS" id="PR00598">
    <property type="entry name" value="HTHMARR"/>
</dbReference>
<name>A0A0A0IHM5_CLOBO</name>
<gene>
    <name evidence="5" type="ORF">Z955_08810</name>
</gene>
<dbReference type="InterPro" id="IPR036388">
    <property type="entry name" value="WH-like_DNA-bd_sf"/>
</dbReference>
<evidence type="ECO:0000259" key="4">
    <source>
        <dbReference type="PROSITE" id="PS50995"/>
    </source>
</evidence>
<reference evidence="5 6" key="1">
    <citation type="submission" date="2014-01" db="EMBL/GenBank/DDBJ databases">
        <title>Plasmidome dynamics in the species complex Clostridium novyi sensu lato converts strains of independent lineages into distinctly different pathogens.</title>
        <authorList>
            <person name="Skarin H."/>
            <person name="Segerman B."/>
        </authorList>
    </citation>
    <scope>NUCLEOTIDE SEQUENCE [LARGE SCALE GENOMIC DNA]</scope>
    <source>
        <strain evidence="5 6">DC5</strain>
    </source>
</reference>
<dbReference type="AlphaFoldDB" id="A0A0A0IHM5"/>
<dbReference type="RefSeq" id="WP_039257660.1">
    <property type="nucleotide sequence ID" value="NZ_JDRY01000039.1"/>
</dbReference>
<comment type="caution">
    <text evidence="5">The sequence shown here is derived from an EMBL/GenBank/DDBJ whole genome shotgun (WGS) entry which is preliminary data.</text>
</comment>
<dbReference type="SUPFAM" id="SSF46785">
    <property type="entry name" value="Winged helix' DNA-binding domain"/>
    <property type="match status" value="1"/>
</dbReference>
<evidence type="ECO:0000256" key="3">
    <source>
        <dbReference type="ARBA" id="ARBA00023163"/>
    </source>
</evidence>
<keyword evidence="1" id="KW-0805">Transcription regulation</keyword>
<evidence type="ECO:0000256" key="1">
    <source>
        <dbReference type="ARBA" id="ARBA00023015"/>
    </source>
</evidence>
<sequence>MGCTSGFKIALLIKEINSKINFKVTEELKNIGLTVPQITAIKFIAHRKKVTSSELSEDMSITKATVSGIIDRLEKMNIIKRIRSKEDRRIVYIVFSDEGLNLAKDIKNIMNSCFENIFSNVSEEELVSIDNHLSSLLKVIEEHL</sequence>
<feature type="domain" description="HTH marR-type" evidence="4">
    <location>
        <begin position="6"/>
        <end position="138"/>
    </location>
</feature>
<dbReference type="Gene3D" id="1.10.10.10">
    <property type="entry name" value="Winged helix-like DNA-binding domain superfamily/Winged helix DNA-binding domain"/>
    <property type="match status" value="1"/>
</dbReference>
<dbReference type="PANTHER" id="PTHR42756">
    <property type="entry name" value="TRANSCRIPTIONAL REGULATOR, MARR"/>
    <property type="match status" value="1"/>
</dbReference>
<dbReference type="GO" id="GO:0003700">
    <property type="term" value="F:DNA-binding transcription factor activity"/>
    <property type="evidence" value="ECO:0007669"/>
    <property type="project" value="InterPro"/>
</dbReference>
<keyword evidence="2" id="KW-0238">DNA-binding</keyword>
<evidence type="ECO:0000256" key="2">
    <source>
        <dbReference type="ARBA" id="ARBA00023125"/>
    </source>
</evidence>
<dbReference type="InterPro" id="IPR036390">
    <property type="entry name" value="WH_DNA-bd_sf"/>
</dbReference>
<dbReference type="SMART" id="SM00347">
    <property type="entry name" value="HTH_MARR"/>
    <property type="match status" value="1"/>
</dbReference>
<accession>A0A0A0IHM5</accession>
<dbReference type="InterPro" id="IPR000835">
    <property type="entry name" value="HTH_MarR-typ"/>
</dbReference>
<dbReference type="PROSITE" id="PS50995">
    <property type="entry name" value="HTH_MARR_2"/>
    <property type="match status" value="1"/>
</dbReference>
<organism evidence="5 6">
    <name type="scientific">Clostridium botulinum C/D str. DC5</name>
    <dbReference type="NCBI Taxonomy" id="1443128"/>
    <lineage>
        <taxon>Bacteria</taxon>
        <taxon>Bacillati</taxon>
        <taxon>Bacillota</taxon>
        <taxon>Clostridia</taxon>
        <taxon>Eubacteriales</taxon>
        <taxon>Clostridiaceae</taxon>
        <taxon>Clostridium</taxon>
    </lineage>
</organism>
<dbReference type="EMBL" id="JDRY01000039">
    <property type="protein sequence ID" value="KGM99075.1"/>
    <property type="molecule type" value="Genomic_DNA"/>
</dbReference>